<keyword evidence="1 4" id="KW-0349">Heme</keyword>
<evidence type="ECO:0000256" key="5">
    <source>
        <dbReference type="SAM" id="SignalP"/>
    </source>
</evidence>
<protein>
    <submittedName>
        <fullName evidence="7">Cytochrome C</fullName>
    </submittedName>
</protein>
<dbReference type="InterPro" id="IPR036909">
    <property type="entry name" value="Cyt_c-like_dom_sf"/>
</dbReference>
<reference evidence="7 8" key="1">
    <citation type="submission" date="2019-01" db="EMBL/GenBank/DDBJ databases">
        <authorList>
            <person name="Chen W.-M."/>
        </authorList>
    </citation>
    <scope>NUCLEOTIDE SEQUENCE [LARGE SCALE GENOMIC DNA]</scope>
    <source>
        <strain evidence="7 8">FSY-9</strain>
    </source>
</reference>
<dbReference type="GO" id="GO:0046872">
    <property type="term" value="F:metal ion binding"/>
    <property type="evidence" value="ECO:0007669"/>
    <property type="project" value="UniProtKB-KW"/>
</dbReference>
<feature type="chain" id="PRO_5018783854" evidence="5">
    <location>
        <begin position="21"/>
        <end position="173"/>
    </location>
</feature>
<keyword evidence="3 4" id="KW-0408">Iron</keyword>
<comment type="caution">
    <text evidence="7">The sequence shown here is derived from an EMBL/GenBank/DDBJ whole genome shotgun (WGS) entry which is preliminary data.</text>
</comment>
<organism evidence="7 8">
    <name type="scientific">Novosphingobium umbonatum</name>
    <dbReference type="NCBI Taxonomy" id="1908524"/>
    <lineage>
        <taxon>Bacteria</taxon>
        <taxon>Pseudomonadati</taxon>
        <taxon>Pseudomonadota</taxon>
        <taxon>Alphaproteobacteria</taxon>
        <taxon>Sphingomonadales</taxon>
        <taxon>Sphingomonadaceae</taxon>
        <taxon>Novosphingobium</taxon>
    </lineage>
</organism>
<proteinExistence type="predicted"/>
<dbReference type="GO" id="GO:0009055">
    <property type="term" value="F:electron transfer activity"/>
    <property type="evidence" value="ECO:0007669"/>
    <property type="project" value="InterPro"/>
</dbReference>
<gene>
    <name evidence="7" type="ORF">EOE18_00800</name>
</gene>
<keyword evidence="8" id="KW-1185">Reference proteome</keyword>
<dbReference type="RefSeq" id="WP_127705234.1">
    <property type="nucleotide sequence ID" value="NZ_SACO01000001.1"/>
</dbReference>
<evidence type="ECO:0000256" key="3">
    <source>
        <dbReference type="ARBA" id="ARBA00023004"/>
    </source>
</evidence>
<keyword evidence="5" id="KW-0732">Signal</keyword>
<dbReference type="OrthoDB" id="9811281at2"/>
<evidence type="ECO:0000313" key="8">
    <source>
        <dbReference type="Proteomes" id="UP000282837"/>
    </source>
</evidence>
<accession>A0A3S2VGJ2</accession>
<sequence length="173" mass="18174">MRAGWLAGVAAGLCVGAAYAAPVGASDPRLAAIGDIEQAHADFVEHCAGCHGVRGNSAPAALPELQGRVGWFLCMPQSRAYLIRLPNVAHSRISDNAQLADMLNYMAFVVGGSSAPAHAQPFTAQEVAQERAHPLVSGSLTAERRHHALEAIKRCGAPASLLLNYEGENKKRG</sequence>
<keyword evidence="2 4" id="KW-0479">Metal-binding</keyword>
<dbReference type="EMBL" id="SACO01000001">
    <property type="protein sequence ID" value="RVU07662.1"/>
    <property type="molecule type" value="Genomic_DNA"/>
</dbReference>
<dbReference type="AlphaFoldDB" id="A0A3S2VGJ2"/>
<dbReference type="SUPFAM" id="SSF46626">
    <property type="entry name" value="Cytochrome c"/>
    <property type="match status" value="1"/>
</dbReference>
<dbReference type="InterPro" id="IPR009056">
    <property type="entry name" value="Cyt_c-like_dom"/>
</dbReference>
<dbReference type="Gene3D" id="1.10.760.10">
    <property type="entry name" value="Cytochrome c-like domain"/>
    <property type="match status" value="1"/>
</dbReference>
<dbReference type="Proteomes" id="UP000282837">
    <property type="component" value="Unassembled WGS sequence"/>
</dbReference>
<evidence type="ECO:0000256" key="4">
    <source>
        <dbReference type="PROSITE-ProRule" id="PRU00433"/>
    </source>
</evidence>
<feature type="domain" description="Cytochrome c" evidence="6">
    <location>
        <begin position="34"/>
        <end position="113"/>
    </location>
</feature>
<evidence type="ECO:0000259" key="6">
    <source>
        <dbReference type="PROSITE" id="PS51007"/>
    </source>
</evidence>
<evidence type="ECO:0000256" key="2">
    <source>
        <dbReference type="ARBA" id="ARBA00022723"/>
    </source>
</evidence>
<evidence type="ECO:0000313" key="7">
    <source>
        <dbReference type="EMBL" id="RVU07662.1"/>
    </source>
</evidence>
<dbReference type="GO" id="GO:0020037">
    <property type="term" value="F:heme binding"/>
    <property type="evidence" value="ECO:0007669"/>
    <property type="project" value="InterPro"/>
</dbReference>
<evidence type="ECO:0000256" key="1">
    <source>
        <dbReference type="ARBA" id="ARBA00022617"/>
    </source>
</evidence>
<dbReference type="PROSITE" id="PS51007">
    <property type="entry name" value="CYTC"/>
    <property type="match status" value="1"/>
</dbReference>
<name>A0A3S2VGJ2_9SPHN</name>
<feature type="signal peptide" evidence="5">
    <location>
        <begin position="1"/>
        <end position="20"/>
    </location>
</feature>